<organism evidence="1 2">
    <name type="scientific">Myriangium duriaei CBS 260.36</name>
    <dbReference type="NCBI Taxonomy" id="1168546"/>
    <lineage>
        <taxon>Eukaryota</taxon>
        <taxon>Fungi</taxon>
        <taxon>Dikarya</taxon>
        <taxon>Ascomycota</taxon>
        <taxon>Pezizomycotina</taxon>
        <taxon>Dothideomycetes</taxon>
        <taxon>Dothideomycetidae</taxon>
        <taxon>Myriangiales</taxon>
        <taxon>Myriangiaceae</taxon>
        <taxon>Myriangium</taxon>
    </lineage>
</organism>
<protein>
    <submittedName>
        <fullName evidence="1">Uncharacterized protein</fullName>
    </submittedName>
</protein>
<comment type="caution">
    <text evidence="1">The sequence shown here is derived from an EMBL/GenBank/DDBJ whole genome shotgun (WGS) entry which is preliminary data.</text>
</comment>
<evidence type="ECO:0000313" key="2">
    <source>
        <dbReference type="Proteomes" id="UP000799439"/>
    </source>
</evidence>
<keyword evidence="2" id="KW-1185">Reference proteome</keyword>
<dbReference type="Proteomes" id="UP000799439">
    <property type="component" value="Unassembled WGS sequence"/>
</dbReference>
<sequence length="163" mass="18280">MGAFEVSDLVIHRSSSANLSDFGLQRQWGPNKALIPCPREQSPSIMNGMQRKANMRFLRCLSRVTTRLGGVHYLWGLSCQGTIWAFFGSTGVSSPGSVPRPCLSSPETEVPPRSQFQPHRRAHFKLITSPAELTVAYNRITLRLSKVQHRPAPSCRFRTWTSI</sequence>
<reference evidence="1" key="1">
    <citation type="journal article" date="2020" name="Stud. Mycol.">
        <title>101 Dothideomycetes genomes: a test case for predicting lifestyles and emergence of pathogens.</title>
        <authorList>
            <person name="Haridas S."/>
            <person name="Albert R."/>
            <person name="Binder M."/>
            <person name="Bloem J."/>
            <person name="Labutti K."/>
            <person name="Salamov A."/>
            <person name="Andreopoulos B."/>
            <person name="Baker S."/>
            <person name="Barry K."/>
            <person name="Bills G."/>
            <person name="Bluhm B."/>
            <person name="Cannon C."/>
            <person name="Castanera R."/>
            <person name="Culley D."/>
            <person name="Daum C."/>
            <person name="Ezra D."/>
            <person name="Gonzalez J."/>
            <person name="Henrissat B."/>
            <person name="Kuo A."/>
            <person name="Liang C."/>
            <person name="Lipzen A."/>
            <person name="Lutzoni F."/>
            <person name="Magnuson J."/>
            <person name="Mondo S."/>
            <person name="Nolan M."/>
            <person name="Ohm R."/>
            <person name="Pangilinan J."/>
            <person name="Park H.-J."/>
            <person name="Ramirez L."/>
            <person name="Alfaro M."/>
            <person name="Sun H."/>
            <person name="Tritt A."/>
            <person name="Yoshinaga Y."/>
            <person name="Zwiers L.-H."/>
            <person name="Turgeon B."/>
            <person name="Goodwin S."/>
            <person name="Spatafora J."/>
            <person name="Crous P."/>
            <person name="Grigoriev I."/>
        </authorList>
    </citation>
    <scope>NUCLEOTIDE SEQUENCE</scope>
    <source>
        <strain evidence="1">CBS 260.36</strain>
    </source>
</reference>
<name>A0A9P4J5J8_9PEZI</name>
<gene>
    <name evidence="1" type="ORF">K461DRAFT_152863</name>
</gene>
<dbReference type="EMBL" id="ML996086">
    <property type="protein sequence ID" value="KAF2152794.1"/>
    <property type="molecule type" value="Genomic_DNA"/>
</dbReference>
<dbReference type="AlphaFoldDB" id="A0A9P4J5J8"/>
<evidence type="ECO:0000313" key="1">
    <source>
        <dbReference type="EMBL" id="KAF2152794.1"/>
    </source>
</evidence>
<proteinExistence type="predicted"/>
<accession>A0A9P4J5J8</accession>